<evidence type="ECO:0000313" key="5">
    <source>
        <dbReference type="EMBL" id="PCH37516.1"/>
    </source>
</evidence>
<dbReference type="EMBL" id="KB467931">
    <property type="protein sequence ID" value="PCH37516.1"/>
    <property type="molecule type" value="Genomic_DNA"/>
</dbReference>
<sequence length="195" mass="21765">MARLQQTPSNDEQRFRNLERTLARTFLRELLRRRSQPSAVSSPGRTYQPRMDLYDDPSYPWILATLELPGLKQEDISVRIEDNQLIVQGERRFANMGGGPHGPSPPDEHIVLVPGAAVSPMPRGYAVHEIKYGVFRREIGLPLGTQARHVQASLSEGMLKMSWPRNPQAEPFPTDRLTSGAEGADSGVSSLEHAE</sequence>
<dbReference type="InterPro" id="IPR002068">
    <property type="entry name" value="A-crystallin/Hsp20_dom"/>
</dbReference>
<dbReference type="CDD" id="cd06464">
    <property type="entry name" value="ACD_sHsps-like"/>
    <property type="match status" value="1"/>
</dbReference>
<protein>
    <recommendedName>
        <fullName evidence="4">SHSP domain-containing protein</fullName>
    </recommendedName>
</protein>
<feature type="domain" description="SHSP" evidence="4">
    <location>
        <begin position="42"/>
        <end position="180"/>
    </location>
</feature>
<gene>
    <name evidence="5" type="ORF">WOLCODRAFT_29156</name>
</gene>
<name>A0A2H3J5N6_WOLCO</name>
<dbReference type="STRING" id="742152.A0A2H3J5N6"/>
<dbReference type="OrthoDB" id="1431247at2759"/>
<dbReference type="OMA" id="YIELQRR"/>
<dbReference type="InterPro" id="IPR008978">
    <property type="entry name" value="HSP20-like_chaperone"/>
</dbReference>
<evidence type="ECO:0000313" key="6">
    <source>
        <dbReference type="Proteomes" id="UP000218811"/>
    </source>
</evidence>
<dbReference type="AlphaFoldDB" id="A0A2H3J5N6"/>
<proteinExistence type="inferred from homology"/>
<accession>A0A2H3J5N6</accession>
<reference evidence="5 6" key="1">
    <citation type="journal article" date="2012" name="Science">
        <title>The Paleozoic origin of enzymatic lignin decomposition reconstructed from 31 fungal genomes.</title>
        <authorList>
            <person name="Floudas D."/>
            <person name="Binder M."/>
            <person name="Riley R."/>
            <person name="Barry K."/>
            <person name="Blanchette R.A."/>
            <person name="Henrissat B."/>
            <person name="Martinez A.T."/>
            <person name="Otillar R."/>
            <person name="Spatafora J.W."/>
            <person name="Yadav J.S."/>
            <person name="Aerts A."/>
            <person name="Benoit I."/>
            <person name="Boyd A."/>
            <person name="Carlson A."/>
            <person name="Copeland A."/>
            <person name="Coutinho P.M."/>
            <person name="de Vries R.P."/>
            <person name="Ferreira P."/>
            <person name="Findley K."/>
            <person name="Foster B."/>
            <person name="Gaskell J."/>
            <person name="Glotzer D."/>
            <person name="Gorecki P."/>
            <person name="Heitman J."/>
            <person name="Hesse C."/>
            <person name="Hori C."/>
            <person name="Igarashi K."/>
            <person name="Jurgens J.A."/>
            <person name="Kallen N."/>
            <person name="Kersten P."/>
            <person name="Kohler A."/>
            <person name="Kuees U."/>
            <person name="Kumar T.K.A."/>
            <person name="Kuo A."/>
            <person name="LaButti K."/>
            <person name="Larrondo L.F."/>
            <person name="Lindquist E."/>
            <person name="Ling A."/>
            <person name="Lombard V."/>
            <person name="Lucas S."/>
            <person name="Lundell T."/>
            <person name="Martin R."/>
            <person name="McLaughlin D.J."/>
            <person name="Morgenstern I."/>
            <person name="Morin E."/>
            <person name="Murat C."/>
            <person name="Nagy L.G."/>
            <person name="Nolan M."/>
            <person name="Ohm R.A."/>
            <person name="Patyshakuliyeva A."/>
            <person name="Rokas A."/>
            <person name="Ruiz-Duenas F.J."/>
            <person name="Sabat G."/>
            <person name="Salamov A."/>
            <person name="Samejima M."/>
            <person name="Schmutz J."/>
            <person name="Slot J.C."/>
            <person name="St John F."/>
            <person name="Stenlid J."/>
            <person name="Sun H."/>
            <person name="Sun S."/>
            <person name="Syed K."/>
            <person name="Tsang A."/>
            <person name="Wiebenga A."/>
            <person name="Young D."/>
            <person name="Pisabarro A."/>
            <person name="Eastwood D.C."/>
            <person name="Martin F."/>
            <person name="Cullen D."/>
            <person name="Grigoriev I.V."/>
            <person name="Hibbett D.S."/>
        </authorList>
    </citation>
    <scope>NUCLEOTIDE SEQUENCE [LARGE SCALE GENOMIC DNA]</scope>
    <source>
        <strain evidence="5 6">MD-104</strain>
    </source>
</reference>
<dbReference type="Pfam" id="PF00011">
    <property type="entry name" value="HSP20"/>
    <property type="match status" value="2"/>
</dbReference>
<evidence type="ECO:0000256" key="3">
    <source>
        <dbReference type="SAM" id="MobiDB-lite"/>
    </source>
</evidence>
<dbReference type="Gene3D" id="2.60.40.790">
    <property type="match status" value="1"/>
</dbReference>
<evidence type="ECO:0000256" key="2">
    <source>
        <dbReference type="RuleBase" id="RU003616"/>
    </source>
</evidence>
<dbReference type="Proteomes" id="UP000218811">
    <property type="component" value="Unassembled WGS sequence"/>
</dbReference>
<keyword evidence="6" id="KW-1185">Reference proteome</keyword>
<organism evidence="5 6">
    <name type="scientific">Wolfiporia cocos (strain MD-104)</name>
    <name type="common">Brown rot fungus</name>
    <dbReference type="NCBI Taxonomy" id="742152"/>
    <lineage>
        <taxon>Eukaryota</taxon>
        <taxon>Fungi</taxon>
        <taxon>Dikarya</taxon>
        <taxon>Basidiomycota</taxon>
        <taxon>Agaricomycotina</taxon>
        <taxon>Agaricomycetes</taxon>
        <taxon>Polyporales</taxon>
        <taxon>Phaeolaceae</taxon>
        <taxon>Wolfiporia</taxon>
    </lineage>
</organism>
<evidence type="ECO:0000256" key="1">
    <source>
        <dbReference type="PROSITE-ProRule" id="PRU00285"/>
    </source>
</evidence>
<evidence type="ECO:0000259" key="4">
    <source>
        <dbReference type="PROSITE" id="PS01031"/>
    </source>
</evidence>
<comment type="similarity">
    <text evidence="1 2">Belongs to the small heat shock protein (HSP20) family.</text>
</comment>
<dbReference type="SUPFAM" id="SSF49764">
    <property type="entry name" value="HSP20-like chaperones"/>
    <property type="match status" value="1"/>
</dbReference>
<dbReference type="PROSITE" id="PS01031">
    <property type="entry name" value="SHSP"/>
    <property type="match status" value="1"/>
</dbReference>
<feature type="region of interest" description="Disordered" evidence="3">
    <location>
        <begin position="162"/>
        <end position="195"/>
    </location>
</feature>